<dbReference type="GO" id="GO:0032259">
    <property type="term" value="P:methylation"/>
    <property type="evidence" value="ECO:0007669"/>
    <property type="project" value="UniProtKB-KW"/>
</dbReference>
<sequence length="362" mass="39334">IHPITKAKGYNVIFKYCWMVKTTDQGHTGKKIIPVDSGNVQQGVDNAGKELIPAGVEKTQQIVTTKGTNSQQIQVTDKFAILENEESEADGVNQLALVPTDNVQHTNTTPKETGKTLNAAAPTFTPRSPGDRKTKATNDTNEVEGGSSNAEAQKLVTGPTLNKSKTIEVDPIIAEQLDLGESGGGKEQLDPGDTLGDEEQNADKRVETLENNEVITNNNNVDQPKANEDKLMMHKSTKNQIATTEQQKDMEDDTSRVEHVGGDMFESVPEGDTILMKLLKNCYKALPDNGKVIVVEAILPVKPDTDTAVVGVSQCDLIMMAQNPGGKERSEQGFRALATEAGFKGVNLICCVYNFWVMEFCK</sequence>
<evidence type="ECO:0000313" key="6">
    <source>
        <dbReference type="EMBL" id="OIT28627.1"/>
    </source>
</evidence>
<evidence type="ECO:0000256" key="2">
    <source>
        <dbReference type="ARBA" id="ARBA00022679"/>
    </source>
</evidence>
<dbReference type="PANTHER" id="PTHR11746">
    <property type="entry name" value="O-METHYLTRANSFERASE"/>
    <property type="match status" value="1"/>
</dbReference>
<dbReference type="SMR" id="A0A314KHA9"/>
<keyword evidence="3" id="KW-0949">S-adenosyl-L-methionine</keyword>
<dbReference type="InterPro" id="IPR016461">
    <property type="entry name" value="COMT-like"/>
</dbReference>
<keyword evidence="1" id="KW-0489">Methyltransferase</keyword>
<evidence type="ECO:0000259" key="5">
    <source>
        <dbReference type="Pfam" id="PF00891"/>
    </source>
</evidence>
<accession>A0A314KHA9</accession>
<dbReference type="Proteomes" id="UP000187609">
    <property type="component" value="Unassembled WGS sequence"/>
</dbReference>
<dbReference type="Gene3D" id="3.40.50.150">
    <property type="entry name" value="Vaccinia Virus protein VP39"/>
    <property type="match status" value="1"/>
</dbReference>
<evidence type="ECO:0000256" key="3">
    <source>
        <dbReference type="ARBA" id="ARBA00022691"/>
    </source>
</evidence>
<proteinExistence type="predicted"/>
<feature type="region of interest" description="Disordered" evidence="4">
    <location>
        <begin position="103"/>
        <end position="155"/>
    </location>
</feature>
<dbReference type="EMBL" id="MJEQ01002001">
    <property type="protein sequence ID" value="OIT28627.1"/>
    <property type="molecule type" value="Genomic_DNA"/>
</dbReference>
<comment type="caution">
    <text evidence="6">The sequence shown here is derived from an EMBL/GenBank/DDBJ whole genome shotgun (WGS) entry which is preliminary data.</text>
</comment>
<feature type="domain" description="O-methyltransferase C-terminal" evidence="5">
    <location>
        <begin position="251"/>
        <end position="344"/>
    </location>
</feature>
<evidence type="ECO:0000256" key="1">
    <source>
        <dbReference type="ARBA" id="ARBA00022603"/>
    </source>
</evidence>
<keyword evidence="2" id="KW-0808">Transferase</keyword>
<dbReference type="GO" id="GO:0008171">
    <property type="term" value="F:O-methyltransferase activity"/>
    <property type="evidence" value="ECO:0007669"/>
    <property type="project" value="InterPro"/>
</dbReference>
<gene>
    <name evidence="6" type="primary">COMT1_2</name>
    <name evidence="6" type="ORF">A4A49_27322</name>
</gene>
<dbReference type="InterPro" id="IPR029063">
    <property type="entry name" value="SAM-dependent_MTases_sf"/>
</dbReference>
<dbReference type="InterPro" id="IPR001077">
    <property type="entry name" value="COMT_C"/>
</dbReference>
<reference evidence="6" key="1">
    <citation type="submission" date="2016-11" db="EMBL/GenBank/DDBJ databases">
        <title>The genome of Nicotiana attenuata.</title>
        <authorList>
            <person name="Xu S."/>
            <person name="Brockmoeller T."/>
            <person name="Gaquerel E."/>
            <person name="Navarro A."/>
            <person name="Kuhl H."/>
            <person name="Gase K."/>
            <person name="Ling Z."/>
            <person name="Zhou W."/>
            <person name="Kreitzer C."/>
            <person name="Stanke M."/>
            <person name="Tang H."/>
            <person name="Lyons E."/>
            <person name="Pandey P."/>
            <person name="Pandey S.P."/>
            <person name="Timmermann B."/>
            <person name="Baldwin I.T."/>
        </authorList>
    </citation>
    <scope>NUCLEOTIDE SEQUENCE [LARGE SCALE GENOMIC DNA]</scope>
    <source>
        <strain evidence="6">UT</strain>
    </source>
</reference>
<organism evidence="6 7">
    <name type="scientific">Nicotiana attenuata</name>
    <name type="common">Coyote tobacco</name>
    <dbReference type="NCBI Taxonomy" id="49451"/>
    <lineage>
        <taxon>Eukaryota</taxon>
        <taxon>Viridiplantae</taxon>
        <taxon>Streptophyta</taxon>
        <taxon>Embryophyta</taxon>
        <taxon>Tracheophyta</taxon>
        <taxon>Spermatophyta</taxon>
        <taxon>Magnoliopsida</taxon>
        <taxon>eudicotyledons</taxon>
        <taxon>Gunneridae</taxon>
        <taxon>Pentapetalae</taxon>
        <taxon>asterids</taxon>
        <taxon>lamiids</taxon>
        <taxon>Solanales</taxon>
        <taxon>Solanaceae</taxon>
        <taxon>Nicotianoideae</taxon>
        <taxon>Nicotianeae</taxon>
        <taxon>Nicotiana</taxon>
    </lineage>
</organism>
<feature type="region of interest" description="Disordered" evidence="4">
    <location>
        <begin position="177"/>
        <end position="198"/>
    </location>
</feature>
<dbReference type="Gramene" id="OIT28627">
    <property type="protein sequence ID" value="OIT28627"/>
    <property type="gene ID" value="A4A49_27322"/>
</dbReference>
<dbReference type="AlphaFoldDB" id="A0A314KHA9"/>
<protein>
    <submittedName>
        <fullName evidence="6">Caffeic acid 3-o-methyltransferase</fullName>
    </submittedName>
</protein>
<evidence type="ECO:0000313" key="7">
    <source>
        <dbReference type="Proteomes" id="UP000187609"/>
    </source>
</evidence>
<name>A0A314KHA9_NICAT</name>
<dbReference type="STRING" id="49451.A0A314KHA9"/>
<dbReference type="SUPFAM" id="SSF53335">
    <property type="entry name" value="S-adenosyl-L-methionine-dependent methyltransferases"/>
    <property type="match status" value="1"/>
</dbReference>
<feature type="non-terminal residue" evidence="6">
    <location>
        <position position="1"/>
    </location>
</feature>
<keyword evidence="7" id="KW-1185">Reference proteome</keyword>
<dbReference type="Pfam" id="PF00891">
    <property type="entry name" value="Methyltransf_2"/>
    <property type="match status" value="1"/>
</dbReference>
<evidence type="ECO:0000256" key="4">
    <source>
        <dbReference type="SAM" id="MobiDB-lite"/>
    </source>
</evidence>